<accession>A0A232LUI6</accession>
<organism evidence="1 2">
    <name type="scientific">Elaphomyces granulatus</name>
    <dbReference type="NCBI Taxonomy" id="519963"/>
    <lineage>
        <taxon>Eukaryota</taxon>
        <taxon>Fungi</taxon>
        <taxon>Dikarya</taxon>
        <taxon>Ascomycota</taxon>
        <taxon>Pezizomycotina</taxon>
        <taxon>Eurotiomycetes</taxon>
        <taxon>Eurotiomycetidae</taxon>
        <taxon>Eurotiales</taxon>
        <taxon>Elaphomycetaceae</taxon>
        <taxon>Elaphomyces</taxon>
    </lineage>
</organism>
<keyword evidence="2" id="KW-1185">Reference proteome</keyword>
<comment type="caution">
    <text evidence="1">The sequence shown here is derived from an EMBL/GenBank/DDBJ whole genome shotgun (WGS) entry which is preliminary data.</text>
</comment>
<dbReference type="Proteomes" id="UP000243515">
    <property type="component" value="Unassembled WGS sequence"/>
</dbReference>
<protein>
    <submittedName>
        <fullName evidence="1">Uncharacterized protein</fullName>
    </submittedName>
</protein>
<dbReference type="PANTHER" id="PTHR37535:SF4">
    <property type="entry name" value="FLUG DOMAIN-CONTAINING PROTEIN"/>
    <property type="match status" value="1"/>
</dbReference>
<sequence length="140" mass="17336">MSGCLQIIDQIPGEGYRYCNHLNEDYIDFLLRGEIAIYKAFFDWMQREVREERARFKDLETYKNYWKRLSQYYYLFKKEPLNGHVFTQMQRWFSHEFRVERRGEVPNRAKEKRTTDVVVFSVLVRHHWVYSMHFTHGNMH</sequence>
<evidence type="ECO:0000313" key="2">
    <source>
        <dbReference type="Proteomes" id="UP000243515"/>
    </source>
</evidence>
<reference evidence="1 2" key="1">
    <citation type="journal article" date="2015" name="Environ. Microbiol.">
        <title>Metagenome sequence of Elaphomyces granulatus from sporocarp tissue reveals Ascomycota ectomycorrhizal fingerprints of genome expansion and a Proteobacteria-rich microbiome.</title>
        <authorList>
            <person name="Quandt C.A."/>
            <person name="Kohler A."/>
            <person name="Hesse C.N."/>
            <person name="Sharpton T.J."/>
            <person name="Martin F."/>
            <person name="Spatafora J.W."/>
        </authorList>
    </citation>
    <scope>NUCLEOTIDE SEQUENCE [LARGE SCALE GENOMIC DNA]</scope>
    <source>
        <strain evidence="1 2">OSC145934</strain>
    </source>
</reference>
<dbReference type="PANTHER" id="PTHR37535">
    <property type="entry name" value="FLUG DOMAIN PROTEIN"/>
    <property type="match status" value="1"/>
</dbReference>
<name>A0A232LUI6_9EURO</name>
<evidence type="ECO:0000313" key="1">
    <source>
        <dbReference type="EMBL" id="OXV07497.1"/>
    </source>
</evidence>
<dbReference type="OrthoDB" id="4485682at2759"/>
<dbReference type="AlphaFoldDB" id="A0A232LUI6"/>
<gene>
    <name evidence="1" type="ORF">Egran_04738</name>
</gene>
<feature type="non-terminal residue" evidence="1">
    <location>
        <position position="140"/>
    </location>
</feature>
<dbReference type="EMBL" id="NPHW01004810">
    <property type="protein sequence ID" value="OXV07497.1"/>
    <property type="molecule type" value="Genomic_DNA"/>
</dbReference>
<proteinExistence type="predicted"/>